<evidence type="ECO:0000256" key="1">
    <source>
        <dbReference type="SAM" id="MobiDB-lite"/>
    </source>
</evidence>
<dbReference type="AlphaFoldDB" id="A0A9N9D0U6"/>
<feature type="non-terminal residue" evidence="2">
    <location>
        <position position="282"/>
    </location>
</feature>
<name>A0A9N9D0U6_9GLOM</name>
<dbReference type="OrthoDB" id="2307928at2759"/>
<proteinExistence type="predicted"/>
<evidence type="ECO:0000313" key="3">
    <source>
        <dbReference type="Proteomes" id="UP000789570"/>
    </source>
</evidence>
<gene>
    <name evidence="2" type="ORF">FCALED_LOCUS9641</name>
</gene>
<sequence length="282" mass="32428">GDGVDESFRKGHLCQLGTFLDLIPLTKQDNDDKKTSKLNSSETSNSTNSSDSVDSSSSSEDIKLESEVDDEPYLDFILSDEESMLNNESKDSENSDDNKGDFFQNERFTASNWNNFDDSNDFTYLNPILKDVDLRRFHKFPSSSHNAKKLLQIEKIAKIYTVYPKCNKLHNCAEISEDNKCKFVKFLNHPMKKHQAECGMTELLRLPYFNPIWYCVIDLIYNLFLEIANWIVKRLWIDDEKISKDDLELMEKRSKAIKILADLGRIPNKIATSEGFSGFTAD</sequence>
<feature type="region of interest" description="Disordered" evidence="1">
    <location>
        <begin position="28"/>
        <end position="66"/>
    </location>
</feature>
<dbReference type="PANTHER" id="PTHR46579">
    <property type="entry name" value="F5/8 TYPE C DOMAIN-CONTAINING PROTEIN-RELATED"/>
    <property type="match status" value="1"/>
</dbReference>
<dbReference type="EMBL" id="CAJVPQ010003263">
    <property type="protein sequence ID" value="CAG8622759.1"/>
    <property type="molecule type" value="Genomic_DNA"/>
</dbReference>
<reference evidence="2" key="1">
    <citation type="submission" date="2021-06" db="EMBL/GenBank/DDBJ databases">
        <authorList>
            <person name="Kallberg Y."/>
            <person name="Tangrot J."/>
            <person name="Rosling A."/>
        </authorList>
    </citation>
    <scope>NUCLEOTIDE SEQUENCE</scope>
    <source>
        <strain evidence="2">UK204</strain>
    </source>
</reference>
<keyword evidence="3" id="KW-1185">Reference proteome</keyword>
<organism evidence="2 3">
    <name type="scientific">Funneliformis caledonium</name>
    <dbReference type="NCBI Taxonomy" id="1117310"/>
    <lineage>
        <taxon>Eukaryota</taxon>
        <taxon>Fungi</taxon>
        <taxon>Fungi incertae sedis</taxon>
        <taxon>Mucoromycota</taxon>
        <taxon>Glomeromycotina</taxon>
        <taxon>Glomeromycetes</taxon>
        <taxon>Glomerales</taxon>
        <taxon>Glomeraceae</taxon>
        <taxon>Funneliformis</taxon>
    </lineage>
</organism>
<comment type="caution">
    <text evidence="2">The sequence shown here is derived from an EMBL/GenBank/DDBJ whole genome shotgun (WGS) entry which is preliminary data.</text>
</comment>
<dbReference type="Proteomes" id="UP000789570">
    <property type="component" value="Unassembled WGS sequence"/>
</dbReference>
<evidence type="ECO:0000313" key="2">
    <source>
        <dbReference type="EMBL" id="CAG8622759.1"/>
    </source>
</evidence>
<protein>
    <submittedName>
        <fullName evidence="2">14325_t:CDS:1</fullName>
    </submittedName>
</protein>
<accession>A0A9N9D0U6</accession>
<dbReference type="PANTHER" id="PTHR46579:SF2">
    <property type="entry name" value="C2H2-TYPE DOMAIN-CONTAINING PROTEIN"/>
    <property type="match status" value="1"/>
</dbReference>
<feature type="compositionally biased region" description="Low complexity" evidence="1">
    <location>
        <begin position="37"/>
        <end position="59"/>
    </location>
</feature>